<reference evidence="1 2" key="1">
    <citation type="submission" date="2020-08" db="EMBL/GenBank/DDBJ databases">
        <title>Genomic Encyclopedia of Type Strains, Phase IV (KMG-V): Genome sequencing to study the core and pangenomes of soil and plant-associated prokaryotes.</title>
        <authorList>
            <person name="Whitman W."/>
        </authorList>
    </citation>
    <scope>NUCLEOTIDE SEQUENCE [LARGE SCALE GENOMIC DNA]</scope>
    <source>
        <strain evidence="1 2">SEMIA 4087</strain>
    </source>
</reference>
<name>A0ABR6IYU0_9HYPH</name>
<gene>
    <name evidence="1" type="ORF">GGD56_006848</name>
</gene>
<dbReference type="Proteomes" id="UP000551353">
    <property type="component" value="Unassembled WGS sequence"/>
</dbReference>
<sequence length="39" mass="4130">MLLSFLEDENSKLQTVGCAVVASEVRALGTAFAGDSRKD</sequence>
<keyword evidence="2" id="KW-1185">Reference proteome</keyword>
<dbReference type="EMBL" id="JACIFX010000021">
    <property type="protein sequence ID" value="MBB4232948.1"/>
    <property type="molecule type" value="Genomic_DNA"/>
</dbReference>
<evidence type="ECO:0000313" key="1">
    <source>
        <dbReference type="EMBL" id="MBB4232948.1"/>
    </source>
</evidence>
<protein>
    <submittedName>
        <fullName evidence="1">Uncharacterized protein</fullName>
    </submittedName>
</protein>
<evidence type="ECO:0000313" key="2">
    <source>
        <dbReference type="Proteomes" id="UP000551353"/>
    </source>
</evidence>
<accession>A0ABR6IYU0</accession>
<comment type="caution">
    <text evidence="1">The sequence shown here is derived from an EMBL/GenBank/DDBJ whole genome shotgun (WGS) entry which is preliminary data.</text>
</comment>
<proteinExistence type="predicted"/>
<organism evidence="1 2">
    <name type="scientific">Rhizobium mongolense</name>
    <dbReference type="NCBI Taxonomy" id="57676"/>
    <lineage>
        <taxon>Bacteria</taxon>
        <taxon>Pseudomonadati</taxon>
        <taxon>Pseudomonadota</taxon>
        <taxon>Alphaproteobacteria</taxon>
        <taxon>Hyphomicrobiales</taxon>
        <taxon>Rhizobiaceae</taxon>
        <taxon>Rhizobium/Agrobacterium group</taxon>
        <taxon>Rhizobium</taxon>
    </lineage>
</organism>